<gene>
    <name evidence="3" type="ORF">DFJ65_0592</name>
</gene>
<dbReference type="InterPro" id="IPR014710">
    <property type="entry name" value="RmlC-like_jellyroll"/>
</dbReference>
<sequence length="162" mass="18464">MTATTAVRTLSETELVDLVRRVAADRSCWEQHVDFTGAQRHWAKIEVPEGVDVWVISWQTFQSTDLHSHGDATAAFAAVQGTITEIRVDDLGRLMPRKFSPGVVQVVRPGEIHDVRNEVVEPAVTIHAYSPRLTEMYYYNWDNRTVTLDRIERSDGAQAREW</sequence>
<dbReference type="InterPro" id="IPR011051">
    <property type="entry name" value="RmlC_Cupin_sf"/>
</dbReference>
<evidence type="ECO:0000313" key="4">
    <source>
        <dbReference type="Proteomes" id="UP000256253"/>
    </source>
</evidence>
<feature type="binding site" evidence="2">
    <location>
        <position position="69"/>
    </location>
    <ligand>
        <name>Fe cation</name>
        <dbReference type="ChEBI" id="CHEBI:24875"/>
        <note>catalytic</note>
    </ligand>
</feature>
<dbReference type="GO" id="GO:0016702">
    <property type="term" value="F:oxidoreductase activity, acting on single donors with incorporation of molecular oxygen, incorporation of two atoms of oxygen"/>
    <property type="evidence" value="ECO:0007669"/>
    <property type="project" value="InterPro"/>
</dbReference>
<proteinExistence type="inferred from homology"/>
<dbReference type="Gene3D" id="2.60.120.10">
    <property type="entry name" value="Jelly Rolls"/>
    <property type="match status" value="1"/>
</dbReference>
<dbReference type="EMBL" id="QTUA01000001">
    <property type="protein sequence ID" value="REF29632.1"/>
    <property type="molecule type" value="Genomic_DNA"/>
</dbReference>
<dbReference type="SUPFAM" id="SSF51182">
    <property type="entry name" value="RmlC-like cupins"/>
    <property type="match status" value="1"/>
</dbReference>
<dbReference type="InterPro" id="IPR010300">
    <property type="entry name" value="CDO_1"/>
</dbReference>
<feature type="binding site" evidence="2">
    <location>
        <position position="67"/>
    </location>
    <ligand>
        <name>Fe cation</name>
        <dbReference type="ChEBI" id="CHEBI:24875"/>
        <note>catalytic</note>
    </ligand>
</feature>
<organism evidence="3 4">
    <name type="scientific">Calidifontibacter indicus</name>
    <dbReference type="NCBI Taxonomy" id="419650"/>
    <lineage>
        <taxon>Bacteria</taxon>
        <taxon>Bacillati</taxon>
        <taxon>Actinomycetota</taxon>
        <taxon>Actinomycetes</taxon>
        <taxon>Micrococcales</taxon>
        <taxon>Dermacoccaceae</taxon>
        <taxon>Calidifontibacter</taxon>
    </lineage>
</organism>
<keyword evidence="4" id="KW-1185">Reference proteome</keyword>
<evidence type="ECO:0000256" key="1">
    <source>
        <dbReference type="ARBA" id="ARBA00006622"/>
    </source>
</evidence>
<dbReference type="AlphaFoldDB" id="A0A3D9UJK8"/>
<keyword evidence="2" id="KW-0479">Metal-binding</keyword>
<dbReference type="RefSeq" id="WP_170143968.1">
    <property type="nucleotide sequence ID" value="NZ_QTUA01000001.1"/>
</dbReference>
<feature type="binding site" evidence="2">
    <location>
        <position position="113"/>
    </location>
    <ligand>
        <name>Fe cation</name>
        <dbReference type="ChEBI" id="CHEBI:24875"/>
        <note>catalytic</note>
    </ligand>
</feature>
<dbReference type="GO" id="GO:0005506">
    <property type="term" value="F:iron ion binding"/>
    <property type="evidence" value="ECO:0007669"/>
    <property type="project" value="InterPro"/>
</dbReference>
<comment type="similarity">
    <text evidence="1">Belongs to the cysteine dioxygenase family.</text>
</comment>
<name>A0A3D9UJK8_9MICO</name>
<dbReference type="Pfam" id="PF05995">
    <property type="entry name" value="CDO_I"/>
    <property type="match status" value="1"/>
</dbReference>
<reference evidence="3 4" key="1">
    <citation type="submission" date="2018-08" db="EMBL/GenBank/DDBJ databases">
        <title>Sequencing the genomes of 1000 actinobacteria strains.</title>
        <authorList>
            <person name="Klenk H.-P."/>
        </authorList>
    </citation>
    <scope>NUCLEOTIDE SEQUENCE [LARGE SCALE GENOMIC DNA]</scope>
    <source>
        <strain evidence="3 4">DSM 22967</strain>
    </source>
</reference>
<dbReference type="CDD" id="cd10548">
    <property type="entry name" value="cupin_CDO"/>
    <property type="match status" value="1"/>
</dbReference>
<accession>A0A3D9UJK8</accession>
<dbReference type="Proteomes" id="UP000256253">
    <property type="component" value="Unassembled WGS sequence"/>
</dbReference>
<comment type="caution">
    <text evidence="3">The sequence shown here is derived from an EMBL/GenBank/DDBJ whole genome shotgun (WGS) entry which is preliminary data.</text>
</comment>
<evidence type="ECO:0000313" key="3">
    <source>
        <dbReference type="EMBL" id="REF29632.1"/>
    </source>
</evidence>
<keyword evidence="3" id="KW-0560">Oxidoreductase</keyword>
<keyword evidence="3" id="KW-0223">Dioxygenase</keyword>
<keyword evidence="2" id="KW-0408">Iron</keyword>
<evidence type="ECO:0000256" key="2">
    <source>
        <dbReference type="PIRSR" id="PIRSR610300-51"/>
    </source>
</evidence>
<protein>
    <submittedName>
        <fullName evidence="3">Cysteine dioxygenase type I</fullName>
    </submittedName>
</protein>